<evidence type="ECO:0000313" key="2">
    <source>
        <dbReference type="Proteomes" id="UP001628179"/>
    </source>
</evidence>
<proteinExistence type="predicted"/>
<keyword evidence="2" id="KW-1185">Reference proteome</keyword>
<organism evidence="1 2">
    <name type="scientific">Madurella fahalii</name>
    <dbReference type="NCBI Taxonomy" id="1157608"/>
    <lineage>
        <taxon>Eukaryota</taxon>
        <taxon>Fungi</taxon>
        <taxon>Dikarya</taxon>
        <taxon>Ascomycota</taxon>
        <taxon>Pezizomycotina</taxon>
        <taxon>Sordariomycetes</taxon>
        <taxon>Sordariomycetidae</taxon>
        <taxon>Sordariales</taxon>
        <taxon>Sordariales incertae sedis</taxon>
        <taxon>Madurella</taxon>
    </lineage>
</organism>
<dbReference type="RefSeq" id="XP_070916347.1">
    <property type="nucleotide sequence ID" value="XM_071060246.1"/>
</dbReference>
<sequence>MATNNDNVTPADKWQTTVVEWMINDSKGGFQEHTLSSKGGPPQFVSVSRADIDRSPELKAVKDKVPLDTATIDRQGVINVTIRGKQVPFVNVQAQIGKKEHRHTYSHVNVVADKKVGVDLIRGAMNESLRSAESRWIVEKAEGGYQIQADRPA</sequence>
<comment type="caution">
    <text evidence="1">The sequence shown here is derived from an EMBL/GenBank/DDBJ whole genome shotgun (WGS) entry which is preliminary data.</text>
</comment>
<gene>
    <name evidence="1" type="ORF">MFIFM68171_04826</name>
</gene>
<dbReference type="GeneID" id="98175569"/>
<dbReference type="EMBL" id="BAAFSV010000002">
    <property type="protein sequence ID" value="GAB1314616.1"/>
    <property type="molecule type" value="Genomic_DNA"/>
</dbReference>
<protein>
    <submittedName>
        <fullName evidence="1">Uncharacterized protein</fullName>
    </submittedName>
</protein>
<accession>A0ABQ0GA58</accession>
<dbReference type="Proteomes" id="UP001628179">
    <property type="component" value="Unassembled WGS sequence"/>
</dbReference>
<name>A0ABQ0GA58_9PEZI</name>
<evidence type="ECO:0000313" key="1">
    <source>
        <dbReference type="EMBL" id="GAB1314616.1"/>
    </source>
</evidence>
<reference evidence="1 2" key="1">
    <citation type="submission" date="2024-09" db="EMBL/GenBank/DDBJ databases">
        <title>Itraconazole resistance in Madurella fahalii resulting from another homologue of gene encoding cytochrome P450 14-alpha sterol demethylase (CYP51).</title>
        <authorList>
            <person name="Yoshioka I."/>
            <person name="Fahal A.H."/>
            <person name="Kaneko S."/>
            <person name="Yaguchi T."/>
        </authorList>
    </citation>
    <scope>NUCLEOTIDE SEQUENCE [LARGE SCALE GENOMIC DNA]</scope>
    <source>
        <strain evidence="1 2">IFM 68171</strain>
    </source>
</reference>